<proteinExistence type="predicted"/>
<dbReference type="Gene3D" id="3.30.700.10">
    <property type="entry name" value="Glycoprotein, Type 4 Pilin"/>
    <property type="match status" value="1"/>
</dbReference>
<feature type="domain" description="DUF1559" evidence="2">
    <location>
        <begin position="38"/>
        <end position="317"/>
    </location>
</feature>
<keyword evidence="1" id="KW-1133">Transmembrane helix</keyword>
<dbReference type="InterPro" id="IPR011453">
    <property type="entry name" value="DUF1559"/>
</dbReference>
<evidence type="ECO:0000313" key="3">
    <source>
        <dbReference type="EMBL" id="QDU02318.1"/>
    </source>
</evidence>
<dbReference type="Pfam" id="PF07963">
    <property type="entry name" value="N_methyl"/>
    <property type="match status" value="1"/>
</dbReference>
<reference evidence="3 4" key="1">
    <citation type="submission" date="2019-02" db="EMBL/GenBank/DDBJ databases">
        <title>Deep-cultivation of Planctomycetes and their phenomic and genomic characterization uncovers novel biology.</title>
        <authorList>
            <person name="Wiegand S."/>
            <person name="Jogler M."/>
            <person name="Boedeker C."/>
            <person name="Pinto D."/>
            <person name="Vollmers J."/>
            <person name="Rivas-Marin E."/>
            <person name="Kohn T."/>
            <person name="Peeters S.H."/>
            <person name="Heuer A."/>
            <person name="Rast P."/>
            <person name="Oberbeckmann S."/>
            <person name="Bunk B."/>
            <person name="Jeske O."/>
            <person name="Meyerdierks A."/>
            <person name="Storesund J.E."/>
            <person name="Kallscheuer N."/>
            <person name="Luecker S."/>
            <person name="Lage O.M."/>
            <person name="Pohl T."/>
            <person name="Merkel B.J."/>
            <person name="Hornburger P."/>
            <person name="Mueller R.-W."/>
            <person name="Bruemmer F."/>
            <person name="Labrenz M."/>
            <person name="Spormann A.M."/>
            <person name="Op den Camp H."/>
            <person name="Overmann J."/>
            <person name="Amann R."/>
            <person name="Jetten M.S.M."/>
            <person name="Mascher T."/>
            <person name="Medema M.H."/>
            <person name="Devos D.P."/>
            <person name="Kaster A.-K."/>
            <person name="Ovreas L."/>
            <person name="Rohde M."/>
            <person name="Galperin M.Y."/>
            <person name="Jogler C."/>
        </authorList>
    </citation>
    <scope>NUCLEOTIDE SEQUENCE [LARGE SCALE GENOMIC DNA]</scope>
    <source>
        <strain evidence="3 4">V6</strain>
    </source>
</reference>
<keyword evidence="1" id="KW-0812">Transmembrane</keyword>
<dbReference type="InterPro" id="IPR027558">
    <property type="entry name" value="Pre_pil_HX9DG_C"/>
</dbReference>
<dbReference type="InterPro" id="IPR012902">
    <property type="entry name" value="N_methyl_site"/>
</dbReference>
<keyword evidence="1" id="KW-0472">Membrane</keyword>
<feature type="transmembrane region" description="Helical" evidence="1">
    <location>
        <begin position="12"/>
        <end position="37"/>
    </location>
</feature>
<dbReference type="EMBL" id="CP036347">
    <property type="protein sequence ID" value="QDU02318.1"/>
    <property type="molecule type" value="Genomic_DNA"/>
</dbReference>
<sequence>MLFPALKQRTRSAFTLIELLVVIAIIAILIALLLPAVQQAREAARRTQCKNNMKQIGLAMHNYASTYAEMFPNAGNPLTGGYPDDFSPLARLLPYCDQANLNNLIDFDLKLGHPAFQPLPTDMQPVARTVIPMLLCPSDPAPSTAIEPYQNTYTYAGCNYAANQGDGVDFNNGSTYSPTHPLGPGNGLFWVGANMRIRDCVDGTTNTIAFAESTRGPGPNTTGTNNDVRLYRMDGSYPEVAAAPPYANTEGSRLITWLRGSVPFGPVMNGYLTPNSKVPDAVSGSSKLTAARSYHTGGANVVLCDGSVRFVGDSIDVTLYRGLWTRAGGEVIGEF</sequence>
<dbReference type="NCBIfam" id="TIGR02532">
    <property type="entry name" value="IV_pilin_GFxxxE"/>
    <property type="match status" value="1"/>
</dbReference>
<accession>A0A517WAP9</accession>
<dbReference type="PANTHER" id="PTHR30093">
    <property type="entry name" value="GENERAL SECRETION PATHWAY PROTEIN G"/>
    <property type="match status" value="1"/>
</dbReference>
<organism evidence="3 4">
    <name type="scientific">Gimesia chilikensis</name>
    <dbReference type="NCBI Taxonomy" id="2605989"/>
    <lineage>
        <taxon>Bacteria</taxon>
        <taxon>Pseudomonadati</taxon>
        <taxon>Planctomycetota</taxon>
        <taxon>Planctomycetia</taxon>
        <taxon>Planctomycetales</taxon>
        <taxon>Planctomycetaceae</taxon>
        <taxon>Gimesia</taxon>
    </lineage>
</organism>
<evidence type="ECO:0000313" key="4">
    <source>
        <dbReference type="Proteomes" id="UP000320722"/>
    </source>
</evidence>
<dbReference type="NCBIfam" id="TIGR04294">
    <property type="entry name" value="pre_pil_HX9DG"/>
    <property type="match status" value="1"/>
</dbReference>
<dbReference type="RefSeq" id="WP_145039019.1">
    <property type="nucleotide sequence ID" value="NZ_CP036347.1"/>
</dbReference>
<dbReference type="Proteomes" id="UP000320722">
    <property type="component" value="Chromosome"/>
</dbReference>
<dbReference type="SUPFAM" id="SSF54523">
    <property type="entry name" value="Pili subunits"/>
    <property type="match status" value="1"/>
</dbReference>
<dbReference type="Pfam" id="PF07596">
    <property type="entry name" value="SBP_bac_10"/>
    <property type="match status" value="1"/>
</dbReference>
<evidence type="ECO:0000259" key="2">
    <source>
        <dbReference type="Pfam" id="PF07596"/>
    </source>
</evidence>
<gene>
    <name evidence="3" type="primary">xcpT_25</name>
    <name evidence="3" type="ORF">V6x_20200</name>
</gene>
<dbReference type="InterPro" id="IPR045584">
    <property type="entry name" value="Pilin-like"/>
</dbReference>
<dbReference type="PANTHER" id="PTHR30093:SF2">
    <property type="entry name" value="TYPE II SECRETION SYSTEM PROTEIN H"/>
    <property type="match status" value="1"/>
</dbReference>
<dbReference type="AlphaFoldDB" id="A0A517WAP9"/>
<evidence type="ECO:0000256" key="1">
    <source>
        <dbReference type="SAM" id="Phobius"/>
    </source>
</evidence>
<protein>
    <submittedName>
        <fullName evidence="3">Type II secretion system protein G</fullName>
    </submittedName>
</protein>
<name>A0A517WAP9_9PLAN</name>